<dbReference type="GeneID" id="100160804"/>
<dbReference type="InterPro" id="IPR041589">
    <property type="entry name" value="DNAH3_AAA_lid_1"/>
</dbReference>
<evidence type="ECO:0000256" key="17">
    <source>
        <dbReference type="ARBA" id="ARBA00077719"/>
    </source>
</evidence>
<keyword evidence="19" id="KW-1133">Transmembrane helix</keyword>
<dbReference type="InterPro" id="IPR043160">
    <property type="entry name" value="Dynein_C_barrel"/>
</dbReference>
<protein>
    <recommendedName>
        <fullName evidence="17">Dynein-1, subspecies f</fullName>
    </recommendedName>
</protein>
<dbReference type="Gene3D" id="3.40.50.300">
    <property type="entry name" value="P-loop containing nucleotide triphosphate hydrolases"/>
    <property type="match status" value="5"/>
</dbReference>
<feature type="coiled-coil region" evidence="18">
    <location>
        <begin position="2189"/>
        <end position="2258"/>
    </location>
</feature>
<keyword evidence="19" id="KW-0472">Membrane</keyword>
<keyword evidence="3" id="KW-0963">Cytoplasm</keyword>
<dbReference type="RefSeq" id="XP_029348707.1">
    <property type="nucleotide sequence ID" value="XM_029492847.1"/>
</dbReference>
<dbReference type="PANTHER" id="PTHR22878:SF68">
    <property type="entry name" value="DYNEIN HEAVY CHAIN 6, AXONEMAL-LIKE"/>
    <property type="match status" value="1"/>
</dbReference>
<dbReference type="GO" id="GO:0060294">
    <property type="term" value="P:cilium movement involved in cell motility"/>
    <property type="evidence" value="ECO:0007669"/>
    <property type="project" value="UniProtKB-ARBA"/>
</dbReference>
<accession>A0A8R2JXE7</accession>
<evidence type="ECO:0000256" key="10">
    <source>
        <dbReference type="ARBA" id="ARBA00023054"/>
    </source>
</evidence>
<dbReference type="GO" id="GO:0005524">
    <property type="term" value="F:ATP binding"/>
    <property type="evidence" value="ECO:0007669"/>
    <property type="project" value="UniProtKB-KW"/>
</dbReference>
<dbReference type="SMART" id="SM00382">
    <property type="entry name" value="AAA"/>
    <property type="match status" value="2"/>
</dbReference>
<evidence type="ECO:0000256" key="6">
    <source>
        <dbReference type="ARBA" id="ARBA00022741"/>
    </source>
</evidence>
<dbReference type="InterPro" id="IPR004273">
    <property type="entry name" value="Dynein_heavy_D6_P-loop"/>
</dbReference>
<dbReference type="Pfam" id="PF12780">
    <property type="entry name" value="AAA_8"/>
    <property type="match status" value="1"/>
</dbReference>
<evidence type="ECO:0000256" key="9">
    <source>
        <dbReference type="ARBA" id="ARBA00023017"/>
    </source>
</evidence>
<dbReference type="FunFam" id="1.10.287.2620:FF:000002">
    <property type="entry name" value="Dynein heavy chain 2, axonemal"/>
    <property type="match status" value="1"/>
</dbReference>
<dbReference type="InterPro" id="IPR024743">
    <property type="entry name" value="Dynein_HC_stalk"/>
</dbReference>
<keyword evidence="7" id="KW-0067">ATP-binding</keyword>
<dbReference type="Pfam" id="PF12775">
    <property type="entry name" value="AAA_7"/>
    <property type="match status" value="1"/>
</dbReference>
<dbReference type="InterPro" id="IPR013602">
    <property type="entry name" value="Dynein_heavy_linker"/>
</dbReference>
<keyword evidence="13" id="KW-0206">Cytoskeleton</keyword>
<dbReference type="InterPro" id="IPR035706">
    <property type="entry name" value="AAA_9"/>
</dbReference>
<dbReference type="InterPro" id="IPR041466">
    <property type="entry name" value="Dynein_AAA5_ext"/>
</dbReference>
<dbReference type="GO" id="GO:0005874">
    <property type="term" value="C:microtubule"/>
    <property type="evidence" value="ECO:0007669"/>
    <property type="project" value="UniProtKB-KW"/>
</dbReference>
<dbReference type="Pfam" id="PF17852">
    <property type="entry name" value="Dynein_AAA_lid"/>
    <property type="match status" value="1"/>
</dbReference>
<evidence type="ECO:0000256" key="4">
    <source>
        <dbReference type="ARBA" id="ARBA00022701"/>
    </source>
</evidence>
<keyword evidence="8" id="KW-0282">Flagellum</keyword>
<evidence type="ECO:0000256" key="14">
    <source>
        <dbReference type="ARBA" id="ARBA00023273"/>
    </source>
</evidence>
<dbReference type="Proteomes" id="UP000007819">
    <property type="component" value="Chromosome X"/>
</dbReference>
<evidence type="ECO:0000256" key="11">
    <source>
        <dbReference type="ARBA" id="ARBA00023069"/>
    </source>
</evidence>
<reference evidence="22" key="1">
    <citation type="submission" date="2010-06" db="EMBL/GenBank/DDBJ databases">
        <authorList>
            <person name="Jiang H."/>
            <person name="Abraham K."/>
            <person name="Ali S."/>
            <person name="Alsbrooks S.L."/>
            <person name="Anim B.N."/>
            <person name="Anosike U.S."/>
            <person name="Attaway T."/>
            <person name="Bandaranaike D.P."/>
            <person name="Battles P.K."/>
            <person name="Bell S.N."/>
            <person name="Bell A.V."/>
            <person name="Beltran B."/>
            <person name="Bickham C."/>
            <person name="Bustamante Y."/>
            <person name="Caleb T."/>
            <person name="Canada A."/>
            <person name="Cardenas V."/>
            <person name="Carter K."/>
            <person name="Chacko J."/>
            <person name="Chandrabose M.N."/>
            <person name="Chavez D."/>
            <person name="Chavez A."/>
            <person name="Chen L."/>
            <person name="Chu H.-S."/>
            <person name="Claassen K.J."/>
            <person name="Cockrell R."/>
            <person name="Collins M."/>
            <person name="Cooper J.A."/>
            <person name="Cree A."/>
            <person name="Curry S.M."/>
            <person name="Da Y."/>
            <person name="Dao M.D."/>
            <person name="Das B."/>
            <person name="Davila M.-L."/>
            <person name="Davy-Carroll L."/>
            <person name="Denson S."/>
            <person name="Dinh H."/>
            <person name="Ebong V.E."/>
            <person name="Edwards J.R."/>
            <person name="Egan A."/>
            <person name="El-Daye J."/>
            <person name="Escobedo L."/>
            <person name="Fernandez S."/>
            <person name="Fernando P.R."/>
            <person name="Flagg N."/>
            <person name="Forbes L.D."/>
            <person name="Fowler R.G."/>
            <person name="Fu Q."/>
            <person name="Gabisi R.A."/>
            <person name="Ganer J."/>
            <person name="Garbino Pronczuk A."/>
            <person name="Garcia R.M."/>
            <person name="Garner T."/>
            <person name="Garrett T.E."/>
            <person name="Gonzalez D.A."/>
            <person name="Hamid H."/>
            <person name="Hawkins E.S."/>
            <person name="Hirani K."/>
            <person name="Hogues M.E."/>
            <person name="Hollins B."/>
            <person name="Hsiao C.-H."/>
            <person name="Jabil R."/>
            <person name="James M.L."/>
            <person name="Jhangiani S.N."/>
            <person name="Johnson B."/>
            <person name="Johnson Q."/>
            <person name="Joshi V."/>
            <person name="Kalu J.B."/>
            <person name="Kam C."/>
            <person name="Kashfia A."/>
            <person name="Keebler J."/>
            <person name="Kisamo H."/>
            <person name="Kovar C.L."/>
            <person name="Lago L.A."/>
            <person name="Lai C.-Y."/>
            <person name="Laidlaw J."/>
            <person name="Lara F."/>
            <person name="Le T.-K."/>
            <person name="Lee S.L."/>
            <person name="Legall F.H."/>
            <person name="Lemon S.J."/>
            <person name="Lewis L.R."/>
            <person name="Li B."/>
            <person name="Liu Y."/>
            <person name="Liu Y.-S."/>
            <person name="Lopez J."/>
            <person name="Lozado R.J."/>
            <person name="Lu J."/>
            <person name="Madu R.C."/>
            <person name="Maheshwari M."/>
            <person name="Maheshwari R."/>
            <person name="Malloy K."/>
            <person name="Martinez E."/>
            <person name="Mathew T."/>
            <person name="Mercado I.C."/>
            <person name="Mercado C."/>
            <person name="Meyer B."/>
            <person name="Montgomery K."/>
            <person name="Morgan M.B."/>
            <person name="Munidasa M."/>
            <person name="Nazareth L.V."/>
            <person name="Nelson J."/>
            <person name="Ng B.M."/>
            <person name="Nguyen N.B."/>
            <person name="Nguyen P.Q."/>
            <person name="Nguyen T."/>
            <person name="Obregon M."/>
            <person name="Okwuonu G.O."/>
            <person name="Onwere C.G."/>
            <person name="Orozco G."/>
            <person name="Parra A."/>
            <person name="Patel S."/>
            <person name="Patil S."/>
            <person name="Perez A."/>
            <person name="Perez Y."/>
            <person name="Pham C."/>
            <person name="Primus E.L."/>
            <person name="Pu L.-L."/>
            <person name="Puazo M."/>
            <person name="Qin X."/>
            <person name="Quiroz J.B."/>
            <person name="Reese J."/>
            <person name="Richards S."/>
            <person name="Rives C.M."/>
            <person name="Robberts R."/>
            <person name="Ruiz S.J."/>
            <person name="Ruiz M.J."/>
            <person name="Santibanez J."/>
            <person name="Schneider B.W."/>
            <person name="Sisson I."/>
            <person name="Smith M."/>
            <person name="Sodergren E."/>
            <person name="Song X.-Z."/>
            <person name="Song B.B."/>
            <person name="Summersgill H."/>
            <person name="Thelus R."/>
            <person name="Thornton R.D."/>
            <person name="Trejos Z.Y."/>
            <person name="Usmani K."/>
            <person name="Vattathil S."/>
            <person name="Villasana D."/>
            <person name="Walker D.L."/>
            <person name="Wang S."/>
            <person name="Wang K."/>
            <person name="White C.S."/>
            <person name="Williams A.C."/>
            <person name="Williamson J."/>
            <person name="Wilson K."/>
            <person name="Woghiren I.O."/>
            <person name="Woodworth J.R."/>
            <person name="Worley K.C."/>
            <person name="Wright R.A."/>
            <person name="Wu W."/>
            <person name="Young L."/>
            <person name="Zhang L."/>
            <person name="Zhang J."/>
            <person name="Zhu Y."/>
            <person name="Muzny D.M."/>
            <person name="Weinstock G."/>
            <person name="Gibbs R.A."/>
        </authorList>
    </citation>
    <scope>NUCLEOTIDE SEQUENCE [LARGE SCALE GENOMIC DNA]</scope>
    <source>
        <strain evidence="22">LSR1</strain>
    </source>
</reference>
<dbReference type="FunFam" id="3.40.50.300:FF:000153">
    <property type="entry name" value="Dynein axonemal heavy chain 1"/>
    <property type="match status" value="1"/>
</dbReference>
<comment type="function">
    <text evidence="15">Force generating protein of eukaryotic cilia and flagella. Produces force towards the minus ends of microtubules. Dynein has ATPase activity; the force-producing power stroke is thought to occur on release of ADP. Required for assembly of the I1 inner arm complex and its targeting to the appropriate axoneme location. Also required for phototaxis.</text>
</comment>
<evidence type="ECO:0000256" key="1">
    <source>
        <dbReference type="ARBA" id="ARBA00004611"/>
    </source>
</evidence>
<dbReference type="Pfam" id="PF12777">
    <property type="entry name" value="MT"/>
    <property type="match status" value="1"/>
</dbReference>
<dbReference type="GO" id="GO:0031514">
    <property type="term" value="C:motile cilium"/>
    <property type="evidence" value="ECO:0007669"/>
    <property type="project" value="UniProtKB-ARBA"/>
</dbReference>
<dbReference type="KEGG" id="api:100160804"/>
<evidence type="ECO:0000256" key="19">
    <source>
        <dbReference type="SAM" id="Phobius"/>
    </source>
</evidence>
<evidence type="ECO:0000256" key="16">
    <source>
        <dbReference type="ARBA" id="ARBA00063032"/>
    </source>
</evidence>
<proteinExistence type="inferred from homology"/>
<sequence>MSDALRSLYNDLHNSWNNYTLLLNEAELMLKEKQDEFHDMVLQEQEIFKQNIEDFKKIWEEFKETESKNVELTSSVALEWMSIMENRYQKLKAEEKQLRYNLAIFNLKYVKPPQLNIKKEMIFLHQTFTIAYNWDNTWNKYKSANFWEIKVPEIEVTVQNIYKMLSSSLKLLKDESWKMLEIARDSVDAFRRVLPLISDLKNPAMRNRHWDEVREAMTKYFDETDPGFTLELIMQMQMQKYGNQISEISNKATMELNIENSIKSIADTWINMELNIQYYSNEDVYRISVSDDILQMLEEHLVQLYSMKGSKYISIFFKEADHWSKGISLVTDVLDLTLSVQRQLLYAMNIFKGDDIRTQIPKEADEFDLLAKEWKKITSKMYTDKYLFKATRSKRIPRLLKQLQAMSARLEATQRALELYMETKRNIFPRFYFISNDDLLDILVHSNNPKRLQPHFKKCFDNINKLELSVSKILIMFNLFLFTIRSDIINLIRRIITLQLGPVETWMSHIETIMRETLKYKLVYVLDALKKNLKTRDKWILKWPGQLCITSAQVCIKTLVIFKMLNVLHHYYVKIQWTAQCTVALLQSKHTGNSKPLKKLRKRQKTMLLKFSDAIRGDLAKIDRLKIVSLVTIEIHARDVVDHMYTSRCMNVTDFEWMSQLRFYWDKNNSELTIRQTNTHQPYGYEYLGNSGRLVITPLTDRCYITMTTALNLFRGGSPKGPAGTGKTETVKDLGKNLAYYVIVINCSDGLDYKSMGRMFSGKFTPRFVSLLSCDYLNLCYLFYFCILLIGLAQQGAWGCFDEFNRINIEVLSVVAQQILSIYSALTAKRDKFIFEGSTINLIPTCGIFITMNPGYAGRTELPDNLKSMFRAISMMVPDSKLIAEIMLFGEGFRETRILANKVFVLFVLCKQKLSKQDHYEFGLRGLVSLIRYAGQCRRQNSHMLDDEVLLLAMHNMNLAKLTVDDLPIFLGIAKDLFPTITLPEVKNDILIRAIKQCMVNKNHQPSESAIAKIIQLYETKISRHSVMLLGHTGSAKTATWKTLKDTMALLNNEKVELFEIATEYPLNPKALTLGELYGEYNHSTQEWKDGVLSSLMRTVCSDVRLDQKWILFDGPVDALWIENMNSVMDDNKVLTLINSERITMPEQVSLLFEVEDLAAASPATVSRCGIVYNDYKDFGWKLYYKSWLTNCEFQPYKINVKKNFDKYVTAVLEFKKLNCVETIPLPELSSIITLCTLLEYFTFNDLAIQIPTGLKSDDYDHLIKLWFLFCVVWSICAVVNEDGRKKIDNFFREKEVVFPISDTVYHYYVDTKTAQFYHWDNCLRDSSWIYNTELPFFKIIVPTIDTIRYNYLVKAFLSKKRPVLLVGPVGTGKTLTVQKALESLNKNKFLNITINMSAQTTVHNVQETIEGRLEKRTKDTYVPLSNKTLVTFLDDMNMPEKEIYGAQAPLELIRQWIDYEFWFDRQTRLLKYVKNMLLIGAMGPPGSGRSTISNRLLSCFSIINLTFPEEAQISNIYVSMLSQHLKSFVEHIRNLRNGLTNMTINLYKSVVDNLLPTPAKMHYLFNLRDISKVFQGLLRSNTDYQTTDNSMLRLWCNEVFRVFNDKLIDEKDREWFMDQINIQLGKHYDMTYRSLCSSEQGLIFCHFLNKQSQYEEVTDEKYLREFVDDSIKEYNLSFGVIPMNLVLFRDAIDHICRIVRVISQPRGYIMLVGIGGSGRTSLSKVASWLCEYNMFTIELNKSYGLGDFKEDLKRLYYQTGVRNQPTSFLFNDTQIVNEMFLETINNILSTGEVPQLYKEEEFDEIKEQLSPAAKKEGVPETTDDIYSFFLDRVRSNLHIILCLSPIGIKFRTRLRQYPSLINCTTIDWFLDWPKEALLEVAFSSLATLEVLETITGAPRVFDVDTVSLSESELKLCIANLFAVIHHSVGEYSRLMILELKRYNYVTPTNYLELVTGYKETLSKKRIELANKANKLRNGLFKIDDTSEKVAGMTVDLEKATKIVQAYTVECDQFLEYILKQTSIADQQKNEVDAKSIKIKEEEIVCQELYRLAMIDLEKALPALEEAMEALNSLNKKDLAEVKSFSKPPHRVKLVLEAVMILKESEPSWNEAKRQLGDPNFLTQLKDFDKDHVSQKVLRKINAFTSNPEFEPDKVGAQSVAAKSLAQWVIAIEKYAIIYRIVAPKKESADAALADLNEKEAELLTAQQKLAQIQKLLLKLKIDFDIKMEEKEQLVKKADGLKRNLDRAASLIEGLSDEKIRWTETVKQLDIYFDYLPGDCLLSIAFVSYMGPFLFKYRDILFTLWTNSVKDMKIPTNPAYDNKDFLSDPATIRNWNIHGLPNDDSSTENGIIISRGSRWPLIIDPQCQALKWIKNMEAENELKIIDFCLPNFMNILEMALQNGNPTLLQITSEHLDPSVMPVLSRSIIEKGNQLFIKMGDKELPYNDNFRFFITTKIKNPYYPPEIFTRTTVVNFAIKEEGLEDQLLDVVITMEKPELKILKDNLIINIDKGKKTLVALEDELLRLLNEIEGSLLENDELFQTLASSKVTSVTVNEQLEISFSTQIDIDVAREGYRTCAKRASILFFVLNELNEIDPMYQFSLDAYMNLFENSIRKSEKDERLFERLNHLNDYHTYAVYKNTCRGLFEVHKLLFSFQIIISLLMADDLIPAYEMEFLLKGGIVVNKVEQAENPCSSWLSASNWDNISELNKLPGFVGVEKSFEQFSREWKQWYMSSNPESINLIGKWNENTNPFQKMLFVRSLRLDRLSFAITNFISNKLGSKFIEPPVMDVKSALEDSSCKTPLIFLLSPGVDPTNTLVGLATSNHMYYESLSLGQGQSLVATQLIEEGQQKGKWIFLANCHLSLSWMPQLDKIVDVMQDGKSHPDFRLWLSSNPNPDFPIALLQSSIKMTTEPPKGLRANMKRLYQNLTDDTFDKCRSQEKYKKLIFSLCFFHSILIERKKFQNLGWNVVYSFNDSDFEVSENLLSIYLDEYEETPWKALKYLIAGICYGGHVTDNMDRRLLDTYIGQYFNEDAITTPHFRLSPLSTYFIPRDGDLDMYRNYIDTLPIVDSPEIFGQHSNAEMASLMGENRMICDALMILQGQSSTVAEDNSEGKVLDLSSKILKNYPELIDYETTAKNIKRNPLDIVLLQEVQRYNSLLSEIKTSLVSLKKSIKGLAIMSSDLEKIFQFINEGRVPGQWLKAYPSLMSLGPWTQDLIERINHFKTWAYKTQPPILFWLGAYTFPITFLTAVLQIYSRSSNIAIDLLYWEFIPILPERESLPPKEGVYVRDLYLEGADWNFKKSCLCESVPLKFISNLPVIHFKPIESAKVAKNFYQCPIYYYPSRCGEGRESFIIMMYLDSGSESPEYWIKRATAVLLSLSD</sequence>
<dbReference type="PANTHER" id="PTHR22878">
    <property type="entry name" value="DYNEIN HEAVY CHAIN 6, AXONEMAL-LIKE-RELATED"/>
    <property type="match status" value="1"/>
</dbReference>
<evidence type="ECO:0000256" key="15">
    <source>
        <dbReference type="ARBA" id="ARBA00054075"/>
    </source>
</evidence>
<dbReference type="InterPro" id="IPR042228">
    <property type="entry name" value="Dynein_linker_3"/>
</dbReference>
<dbReference type="InterPro" id="IPR042219">
    <property type="entry name" value="AAA_lid_11_sf"/>
</dbReference>
<evidence type="ECO:0000256" key="12">
    <source>
        <dbReference type="ARBA" id="ARBA00023175"/>
    </source>
</evidence>
<dbReference type="Pfam" id="PF03028">
    <property type="entry name" value="Dynein_heavy"/>
    <property type="match status" value="1"/>
</dbReference>
<dbReference type="InterPro" id="IPR024317">
    <property type="entry name" value="Dynein_heavy_chain_D4_dom"/>
</dbReference>
<name>A0A8R2JXE7_ACYPI</name>
<dbReference type="FunFam" id="1.10.8.720:FF:000008">
    <property type="entry name" value="Dynein axonemal heavy chain 2"/>
    <property type="match status" value="1"/>
</dbReference>
<keyword evidence="11" id="KW-0969">Cilium</keyword>
<dbReference type="InterPro" id="IPR041658">
    <property type="entry name" value="AAA_lid_11"/>
</dbReference>
<dbReference type="Gene3D" id="3.20.180.20">
    <property type="entry name" value="Dynein heavy chain, N-terminal domain 2"/>
    <property type="match status" value="1"/>
</dbReference>
<keyword evidence="10 18" id="KW-0175">Coiled coil</keyword>
<evidence type="ECO:0000313" key="21">
    <source>
        <dbReference type="EnsemblMetazoa" id="XP_029348707.1"/>
    </source>
</evidence>
<dbReference type="InterPro" id="IPR042222">
    <property type="entry name" value="Dynein_2_N"/>
</dbReference>
<dbReference type="Pfam" id="PF18199">
    <property type="entry name" value="Dynein_C"/>
    <property type="match status" value="1"/>
</dbReference>
<keyword evidence="12" id="KW-0505">Motor protein</keyword>
<dbReference type="GO" id="GO:0005858">
    <property type="term" value="C:axonemal dynein complex"/>
    <property type="evidence" value="ECO:0007669"/>
    <property type="project" value="UniProtKB-ARBA"/>
</dbReference>
<keyword evidence="9" id="KW-0243">Dynein</keyword>
<dbReference type="OrthoDB" id="447173at2759"/>
<dbReference type="Gene3D" id="1.10.8.710">
    <property type="match status" value="1"/>
</dbReference>
<dbReference type="InterPro" id="IPR035699">
    <property type="entry name" value="AAA_6"/>
</dbReference>
<comment type="subcellular location">
    <subcellularLocation>
        <location evidence="1">Cytoplasm</location>
        <location evidence="1">Cytoskeleton</location>
        <location evidence="1">Flagellum axoneme</location>
    </subcellularLocation>
</comment>
<dbReference type="FunFam" id="1.20.920.30:FF:000005">
    <property type="entry name" value="Dynein, axonemal, heavy chain 2"/>
    <property type="match status" value="1"/>
</dbReference>
<dbReference type="FunFam" id="3.40.50.300:FF:002141">
    <property type="entry name" value="Dynein heavy chain"/>
    <property type="match status" value="1"/>
</dbReference>
<dbReference type="Gene3D" id="6.10.140.1060">
    <property type="match status" value="1"/>
</dbReference>
<dbReference type="FunFam" id="3.40.50.300:FF:000044">
    <property type="entry name" value="Dynein heavy chain 5, axonemal"/>
    <property type="match status" value="1"/>
</dbReference>
<comment type="subunit">
    <text evidence="16">The I1 inner arm complex (also known as the f dynein complex) is a two-headed isoform composed of two heavy chains (1-alpha and 1-beta), three intermediate chains and three light chains. I1 occupies a specific position proximal to the first radial spoke and repeats every 96 nm along the length of the axoneme.</text>
</comment>
<dbReference type="FunFam" id="1.10.8.710:FF:000001">
    <property type="entry name" value="Dynein axonemal heavy chain 2"/>
    <property type="match status" value="1"/>
</dbReference>
<dbReference type="Gene3D" id="1.10.8.720">
    <property type="entry name" value="Region D6 of dynein motor"/>
    <property type="match status" value="1"/>
</dbReference>
<dbReference type="FunFam" id="1.10.8.1220:FF:000001">
    <property type="entry name" value="Dynein axonemal heavy chain 5"/>
    <property type="match status" value="1"/>
</dbReference>
<dbReference type="Gene3D" id="3.10.490.20">
    <property type="match status" value="1"/>
</dbReference>
<dbReference type="InterPro" id="IPR041228">
    <property type="entry name" value="Dynein_C"/>
</dbReference>
<keyword evidence="4" id="KW-0493">Microtubule</keyword>
<dbReference type="EnsemblMetazoa" id="XM_029492847.1">
    <property type="protein sequence ID" value="XP_029348707.1"/>
    <property type="gene ID" value="LOC100160804"/>
</dbReference>
<feature type="transmembrane region" description="Helical" evidence="19">
    <location>
        <begin position="3237"/>
        <end position="3258"/>
    </location>
</feature>
<dbReference type="SUPFAM" id="SSF52540">
    <property type="entry name" value="P-loop containing nucleoside triphosphate hydrolases"/>
    <property type="match status" value="4"/>
</dbReference>
<evidence type="ECO:0000313" key="22">
    <source>
        <dbReference type="Proteomes" id="UP000007819"/>
    </source>
</evidence>
<dbReference type="InterPro" id="IPR043157">
    <property type="entry name" value="Dynein_AAA1S"/>
</dbReference>
<reference evidence="21" key="2">
    <citation type="submission" date="2022-06" db="UniProtKB">
        <authorList>
            <consortium name="EnsemblMetazoa"/>
        </authorList>
    </citation>
    <scope>IDENTIFICATION</scope>
</reference>
<evidence type="ECO:0000256" key="3">
    <source>
        <dbReference type="ARBA" id="ARBA00022490"/>
    </source>
</evidence>
<dbReference type="GO" id="GO:0008569">
    <property type="term" value="F:minus-end-directed microtubule motor activity"/>
    <property type="evidence" value="ECO:0007669"/>
    <property type="project" value="InterPro"/>
</dbReference>
<dbReference type="GO" id="GO:0051959">
    <property type="term" value="F:dynein light intermediate chain binding"/>
    <property type="evidence" value="ECO:0007669"/>
    <property type="project" value="InterPro"/>
</dbReference>
<dbReference type="Pfam" id="PF12781">
    <property type="entry name" value="AAA_9"/>
    <property type="match status" value="1"/>
</dbReference>
<evidence type="ECO:0000256" key="7">
    <source>
        <dbReference type="ARBA" id="ARBA00022840"/>
    </source>
</evidence>
<dbReference type="FunFam" id="1.20.58.1120:FF:000001">
    <property type="entry name" value="dynein heavy chain 2, axonemal"/>
    <property type="match status" value="1"/>
</dbReference>
<dbReference type="GO" id="GO:0070286">
    <property type="term" value="P:axonemal dynein complex assembly"/>
    <property type="evidence" value="ECO:0007669"/>
    <property type="project" value="UniProtKB-ARBA"/>
</dbReference>
<dbReference type="Gene3D" id="1.20.140.100">
    <property type="entry name" value="Dynein heavy chain, N-terminal domain 2"/>
    <property type="match status" value="1"/>
</dbReference>
<feature type="domain" description="AAA+ ATPase" evidence="20">
    <location>
        <begin position="715"/>
        <end position="880"/>
    </location>
</feature>
<dbReference type="Gene3D" id="1.20.920.20">
    <property type="match status" value="1"/>
</dbReference>
<dbReference type="Gene3D" id="1.10.8.1220">
    <property type="match status" value="1"/>
</dbReference>
<organism evidence="21 22">
    <name type="scientific">Acyrthosiphon pisum</name>
    <name type="common">Pea aphid</name>
    <dbReference type="NCBI Taxonomy" id="7029"/>
    <lineage>
        <taxon>Eukaryota</taxon>
        <taxon>Metazoa</taxon>
        <taxon>Ecdysozoa</taxon>
        <taxon>Arthropoda</taxon>
        <taxon>Hexapoda</taxon>
        <taxon>Insecta</taxon>
        <taxon>Pterygota</taxon>
        <taxon>Neoptera</taxon>
        <taxon>Paraneoptera</taxon>
        <taxon>Hemiptera</taxon>
        <taxon>Sternorrhyncha</taxon>
        <taxon>Aphidomorpha</taxon>
        <taxon>Aphidoidea</taxon>
        <taxon>Aphididae</taxon>
        <taxon>Macrosiphini</taxon>
        <taxon>Acyrthosiphon</taxon>
    </lineage>
</organism>
<dbReference type="Pfam" id="PF18198">
    <property type="entry name" value="AAA_lid_11"/>
    <property type="match status" value="1"/>
</dbReference>
<evidence type="ECO:0000256" key="8">
    <source>
        <dbReference type="ARBA" id="ARBA00022846"/>
    </source>
</evidence>
<evidence type="ECO:0000256" key="5">
    <source>
        <dbReference type="ARBA" id="ARBA00022737"/>
    </source>
</evidence>
<feature type="coiled-coil region" evidence="18">
    <location>
        <begin position="2502"/>
        <end position="2536"/>
    </location>
</feature>
<keyword evidence="6" id="KW-0547">Nucleotide-binding</keyword>
<dbReference type="Pfam" id="PF17857">
    <property type="entry name" value="AAA_lid_1"/>
    <property type="match status" value="1"/>
</dbReference>
<dbReference type="InterPro" id="IPR003593">
    <property type="entry name" value="AAA+_ATPase"/>
</dbReference>
<dbReference type="Gene3D" id="1.10.287.2620">
    <property type="match status" value="1"/>
</dbReference>
<dbReference type="Gene3D" id="1.20.920.30">
    <property type="match status" value="1"/>
</dbReference>
<dbReference type="InterPro" id="IPR026983">
    <property type="entry name" value="DHC"/>
</dbReference>
<dbReference type="Gene3D" id="1.20.58.1120">
    <property type="match status" value="1"/>
</dbReference>
<evidence type="ECO:0000256" key="13">
    <source>
        <dbReference type="ARBA" id="ARBA00023212"/>
    </source>
</evidence>
<evidence type="ECO:0000256" key="18">
    <source>
        <dbReference type="SAM" id="Coils"/>
    </source>
</evidence>
<dbReference type="FunFam" id="3.10.490.20:FF:000009">
    <property type="entry name" value="Dynein heavy chain 4"/>
    <property type="match status" value="1"/>
</dbReference>
<dbReference type="GO" id="GO:0045505">
    <property type="term" value="F:dynein intermediate chain binding"/>
    <property type="evidence" value="ECO:0007669"/>
    <property type="project" value="InterPro"/>
</dbReference>
<keyword evidence="14" id="KW-0966">Cell projection</keyword>
<dbReference type="Pfam" id="PF08393">
    <property type="entry name" value="DHC_N2"/>
    <property type="match status" value="1"/>
</dbReference>
<feature type="domain" description="AAA+ ATPase" evidence="20">
    <location>
        <begin position="1360"/>
        <end position="1509"/>
    </location>
</feature>
<dbReference type="FunFam" id="1.20.920.20:FF:000001">
    <property type="entry name" value="dynein heavy chain 2, axonemal"/>
    <property type="match status" value="1"/>
</dbReference>
<evidence type="ECO:0000256" key="2">
    <source>
        <dbReference type="ARBA" id="ARBA00008887"/>
    </source>
</evidence>
<dbReference type="Gene3D" id="1.20.1270.280">
    <property type="match status" value="1"/>
</dbReference>
<dbReference type="FunFam" id="3.40.50.300:FF:000049">
    <property type="entry name" value="Dynein, axonemal, heavy chain 5"/>
    <property type="match status" value="1"/>
</dbReference>
<dbReference type="Pfam" id="PF12774">
    <property type="entry name" value="AAA_6"/>
    <property type="match status" value="2"/>
</dbReference>
<keyword evidence="5" id="KW-0677">Repeat</keyword>
<dbReference type="InterPro" id="IPR027417">
    <property type="entry name" value="P-loop_NTPase"/>
</dbReference>
<keyword evidence="19" id="KW-0812">Transmembrane</keyword>
<evidence type="ECO:0000259" key="20">
    <source>
        <dbReference type="SMART" id="SM00382"/>
    </source>
</evidence>
<dbReference type="CDD" id="cd00009">
    <property type="entry name" value="AAA"/>
    <property type="match status" value="1"/>
</dbReference>
<keyword evidence="22" id="KW-1185">Reference proteome</keyword>
<comment type="similarity">
    <text evidence="2">Belongs to the dynein heavy chain family.</text>
</comment>
<dbReference type="Gene3D" id="1.10.472.130">
    <property type="match status" value="1"/>
</dbReference>